<dbReference type="InterPro" id="IPR039556">
    <property type="entry name" value="ICL/PEPM"/>
</dbReference>
<dbReference type="PANTHER" id="PTHR42905">
    <property type="entry name" value="PHOSPHOENOLPYRUVATE CARBOXYLASE"/>
    <property type="match status" value="1"/>
</dbReference>
<dbReference type="InterPro" id="IPR015813">
    <property type="entry name" value="Pyrv/PenolPyrv_kinase-like_dom"/>
</dbReference>
<name>A0A1G6AIJ3_9HYPH</name>
<dbReference type="SUPFAM" id="SSF51621">
    <property type="entry name" value="Phosphoenolpyruvate/pyruvate domain"/>
    <property type="match status" value="1"/>
</dbReference>
<dbReference type="RefSeq" id="WP_090874774.1">
    <property type="nucleotide sequence ID" value="NZ_FMXQ01000001.1"/>
</dbReference>
<accession>A0A1G6AIJ3</accession>
<evidence type="ECO:0000313" key="1">
    <source>
        <dbReference type="EMBL" id="SDB08232.1"/>
    </source>
</evidence>
<organism evidence="1 2">
    <name type="scientific">Bauldia litoralis</name>
    <dbReference type="NCBI Taxonomy" id="665467"/>
    <lineage>
        <taxon>Bacteria</taxon>
        <taxon>Pseudomonadati</taxon>
        <taxon>Pseudomonadota</taxon>
        <taxon>Alphaproteobacteria</taxon>
        <taxon>Hyphomicrobiales</taxon>
        <taxon>Kaistiaceae</taxon>
        <taxon>Bauldia</taxon>
    </lineage>
</organism>
<keyword evidence="2" id="KW-1185">Reference proteome</keyword>
<dbReference type="GO" id="GO:0016829">
    <property type="term" value="F:lyase activity"/>
    <property type="evidence" value="ECO:0007669"/>
    <property type="project" value="UniProtKB-KW"/>
</dbReference>
<dbReference type="Proteomes" id="UP000199071">
    <property type="component" value="Unassembled WGS sequence"/>
</dbReference>
<dbReference type="CDD" id="cd00377">
    <property type="entry name" value="ICL_PEPM"/>
    <property type="match status" value="1"/>
</dbReference>
<dbReference type="AlphaFoldDB" id="A0A1G6AIJ3"/>
<evidence type="ECO:0000313" key="2">
    <source>
        <dbReference type="Proteomes" id="UP000199071"/>
    </source>
</evidence>
<protein>
    <submittedName>
        <fullName evidence="1">2-Methylisocitrate lyase, PEP mutase family</fullName>
    </submittedName>
</protein>
<gene>
    <name evidence="1" type="ORF">SAMN02982931_00690</name>
</gene>
<sequence>MPDTAGKRRVFRALHEGGCFVIPNPFDIGSARYLQSRGFKALATTSSGAGWSLGHADGDVPLDTMLEHIAAIVRAADVPVNADFMDGYGATPDDVAANVARCVATGVAGLSIEDATGDPANPLYAFDHAVARVAAARAAIDSSGADVLLTARAECYLTGHDAPLAEAIRRLIAFAEAGADCLYAPGPTTRADIAAIVQAVAPKPVNVLARNLDGLTVADLAGLGVRRISVGGLLARMAWTGVIAATDDLAEGRFDAFAGAASGGPLNDLFARDAEEGGQA</sequence>
<dbReference type="STRING" id="665467.SAMN02982931_00690"/>
<dbReference type="InterPro" id="IPR040442">
    <property type="entry name" value="Pyrv_kinase-like_dom_sf"/>
</dbReference>
<dbReference type="OrthoDB" id="9785398at2"/>
<proteinExistence type="predicted"/>
<reference evidence="1 2" key="1">
    <citation type="submission" date="2016-10" db="EMBL/GenBank/DDBJ databases">
        <authorList>
            <person name="de Groot N.N."/>
        </authorList>
    </citation>
    <scope>NUCLEOTIDE SEQUENCE [LARGE SCALE GENOMIC DNA]</scope>
    <source>
        <strain evidence="1 2">ATCC 35022</strain>
    </source>
</reference>
<dbReference type="Gene3D" id="3.20.20.60">
    <property type="entry name" value="Phosphoenolpyruvate-binding domains"/>
    <property type="match status" value="1"/>
</dbReference>
<dbReference type="Pfam" id="PF13714">
    <property type="entry name" value="PEP_mutase"/>
    <property type="match status" value="1"/>
</dbReference>
<dbReference type="PANTHER" id="PTHR42905:SF16">
    <property type="entry name" value="CARBOXYPHOSPHONOENOLPYRUVATE PHOSPHONOMUTASE-LIKE PROTEIN (AFU_ORTHOLOGUE AFUA_5G07230)"/>
    <property type="match status" value="1"/>
</dbReference>
<keyword evidence="1" id="KW-0456">Lyase</keyword>
<dbReference type="EMBL" id="FMXQ01000001">
    <property type="protein sequence ID" value="SDB08232.1"/>
    <property type="molecule type" value="Genomic_DNA"/>
</dbReference>